<reference evidence="11" key="1">
    <citation type="submission" date="2014-08" db="EMBL/GenBank/DDBJ databases">
        <authorList>
            <person name="Senf B."/>
            <person name="Petzold A."/>
            <person name="Downie B.R."/>
            <person name="Koch P."/>
            <person name="Platzer M."/>
        </authorList>
    </citation>
    <scope>NUCLEOTIDE SEQUENCE [LARGE SCALE GENOMIC DNA]</scope>
    <source>
        <strain evidence="11">GRZ</strain>
    </source>
</reference>
<feature type="transmembrane region" description="Helical" evidence="9">
    <location>
        <begin position="607"/>
        <end position="629"/>
    </location>
</feature>
<dbReference type="PANTHER" id="PTHR10283:SF65">
    <property type="entry name" value="SOLUTE CARRIER FAMILY 13 MEMBER 1"/>
    <property type="match status" value="1"/>
</dbReference>
<dbReference type="GeneTree" id="ENSGT01030000234550"/>
<feature type="transmembrane region" description="Helical" evidence="9">
    <location>
        <begin position="479"/>
        <end position="498"/>
    </location>
</feature>
<evidence type="ECO:0000256" key="4">
    <source>
        <dbReference type="ARBA" id="ARBA00022692"/>
    </source>
</evidence>
<feature type="transmembrane region" description="Helical" evidence="9">
    <location>
        <begin position="182"/>
        <end position="201"/>
    </location>
</feature>
<protein>
    <submittedName>
        <fullName evidence="10 11">Solute carrier family 13 member 1</fullName>
    </submittedName>
</protein>
<feature type="transmembrane region" description="Helical" evidence="9">
    <location>
        <begin position="105"/>
        <end position="132"/>
    </location>
</feature>
<feature type="transmembrane region" description="Helical" evidence="9">
    <location>
        <begin position="449"/>
        <end position="467"/>
    </location>
</feature>
<reference evidence="11" key="3">
    <citation type="submission" date="2025-05" db="UniProtKB">
        <authorList>
            <consortium name="Ensembl"/>
        </authorList>
    </citation>
    <scope>IDENTIFICATION</scope>
</reference>
<keyword evidence="7" id="KW-0739">Sodium transport</keyword>
<dbReference type="KEGG" id="nfu:107389487"/>
<comment type="similarity">
    <text evidence="2">Belongs to the SLC13A/DASS transporter (TC 2.A.47) family. NADC subfamily.</text>
</comment>
<dbReference type="CTD" id="6561"/>
<dbReference type="Proteomes" id="UP000694548">
    <property type="component" value="Chromosome sgr14"/>
</dbReference>
<comment type="subcellular location">
    <subcellularLocation>
        <location evidence="1">Membrane</location>
        <topology evidence="1">Multi-pass membrane protein</topology>
    </subcellularLocation>
</comment>
<evidence type="ECO:0000256" key="2">
    <source>
        <dbReference type="ARBA" id="ARBA00006772"/>
    </source>
</evidence>
<dbReference type="GO" id="GO:0005886">
    <property type="term" value="C:plasma membrane"/>
    <property type="evidence" value="ECO:0007669"/>
    <property type="project" value="TreeGrafter"/>
</dbReference>
<keyword evidence="5 9" id="KW-1133">Transmembrane helix</keyword>
<organism evidence="11 12">
    <name type="scientific">Nothobranchius furzeri</name>
    <name type="common">Turquoise killifish</name>
    <dbReference type="NCBI Taxonomy" id="105023"/>
    <lineage>
        <taxon>Eukaryota</taxon>
        <taxon>Metazoa</taxon>
        <taxon>Chordata</taxon>
        <taxon>Craniata</taxon>
        <taxon>Vertebrata</taxon>
        <taxon>Euteleostomi</taxon>
        <taxon>Actinopterygii</taxon>
        <taxon>Neopterygii</taxon>
        <taxon>Teleostei</taxon>
        <taxon>Neoteleostei</taxon>
        <taxon>Acanthomorphata</taxon>
        <taxon>Ovalentaria</taxon>
        <taxon>Atherinomorphae</taxon>
        <taxon>Cyprinodontiformes</taxon>
        <taxon>Nothobranchiidae</taxon>
        <taxon>Nothobranchius</taxon>
    </lineage>
</organism>
<dbReference type="OMA" id="TNFMSDG"/>
<keyword evidence="3" id="KW-0813">Transport</keyword>
<feature type="region of interest" description="Disordered" evidence="8">
    <location>
        <begin position="1"/>
        <end position="44"/>
    </location>
</feature>
<dbReference type="Pfam" id="PF00939">
    <property type="entry name" value="Na_sulph_symp"/>
    <property type="match status" value="1"/>
</dbReference>
<evidence type="ECO:0000256" key="5">
    <source>
        <dbReference type="ARBA" id="ARBA00022989"/>
    </source>
</evidence>
<dbReference type="PANTHER" id="PTHR10283">
    <property type="entry name" value="SOLUTE CARRIER FAMILY 13 MEMBER"/>
    <property type="match status" value="1"/>
</dbReference>
<keyword evidence="7" id="KW-0915">Sodium</keyword>
<keyword evidence="12" id="KW-1185">Reference proteome</keyword>
<feature type="transmembrane region" description="Helical" evidence="9">
    <location>
        <begin position="346"/>
        <end position="369"/>
    </location>
</feature>
<feature type="transmembrane region" description="Helical" evidence="9">
    <location>
        <begin position="70"/>
        <end position="93"/>
    </location>
</feature>
<dbReference type="GeneID" id="107389487"/>
<sequence length="649" mass="71579">MLSPSPGLFKQPCFHSHTEPRTSKRQQACSEPGSISALSDSHSWMRKVQTQEHGDDRKWKTMLRTLWRQLWNYHSFVLIIVTPLLLLPIPLVINTQEAGCAFVMLLMAVYWVTEVIPLSMTAMLPAILFPILGIMKSSNVARAYFNNFHFLLVGVICLGTSIEKWGLHRRIALRLVTIVGVNPAWLMLGFMSGCSFLSMWVQNTSAVTMVMPIVEAVLQQILKAKKSGCSGKDNPNLQLEESGVCPERMKEPVCDEKIPDAPNETFIHVEIHTVSQSDAQAAVCASVEASSNHKDRMLCKAMCIGIAYSSSIGGITTLPGTSPNLIFSEYLNQIYPDCNDINFGNWLLLCLPISVMMLLLTWIWLYWLFIGSDFKFLWQCGGKMSEKEKAAKKVIEEEYNSLGAMRPQEIITGVVFVLMVLLWLTRSPGFMPGWASLFPNHSGYMTDSTVALMLGFLLFIIPAYGPSRKYEAMISWEEFQALMPWKVALLVGGGFALAEGTKESGLSLWVAELLTPLGNLPVLATITIASIIVTTMTELTSNAATSNIFLPILAPLAEAIHVNPLYVLIPTTLCTSFSFLLPVSNPPNAVVFSYGHISILDMVKAGLGVNVIGLLAVMLAVGTWGVPLFSLNTYPDWAPVLPGFNSTMP</sequence>
<keyword evidence="6 9" id="KW-0472">Membrane</keyword>
<dbReference type="AlphaFoldDB" id="A0A8C6M2E3"/>
<evidence type="ECO:0000256" key="3">
    <source>
        <dbReference type="ARBA" id="ARBA00022448"/>
    </source>
</evidence>
<gene>
    <name evidence="11" type="primary">SLC13A1</name>
    <name evidence="10" type="synonym">slc13a1</name>
    <name evidence="10" type="ORF">G4P62_013290</name>
</gene>
<evidence type="ECO:0000313" key="11">
    <source>
        <dbReference type="Ensembl" id="ENSNFUP00015027061.1"/>
    </source>
</evidence>
<name>A0A8C6M2E3_NOTFU</name>
<keyword evidence="7" id="KW-0406">Ion transport</keyword>
<dbReference type="OrthoDB" id="6493944at2759"/>
<evidence type="ECO:0000256" key="8">
    <source>
        <dbReference type="SAM" id="MobiDB-lite"/>
    </source>
</evidence>
<evidence type="ECO:0000256" key="1">
    <source>
        <dbReference type="ARBA" id="ARBA00004141"/>
    </source>
</evidence>
<dbReference type="InterPro" id="IPR001898">
    <property type="entry name" value="SLC13A/DASS"/>
</dbReference>
<accession>A0A8C6M2E3</accession>
<reference evidence="10" key="2">
    <citation type="submission" date="2020-03" db="EMBL/GenBank/DDBJ databases">
        <title>Intra-Species Differences in Population Size shape Life History and Genome Evolution.</title>
        <authorList>
            <person name="Willemsen D."/>
            <person name="Cui R."/>
            <person name="Valenzano D.R."/>
        </authorList>
    </citation>
    <scope>NUCLEOTIDE SEQUENCE</scope>
    <source>
        <strain evidence="10">GRZ</strain>
        <tissue evidence="10">Whole</tissue>
    </source>
</reference>
<dbReference type="PROSITE" id="PS01271">
    <property type="entry name" value="NA_SULFATE"/>
    <property type="match status" value="1"/>
</dbReference>
<dbReference type="Proteomes" id="UP000822369">
    <property type="component" value="Chromosome 9"/>
</dbReference>
<evidence type="ECO:0000313" key="10">
    <source>
        <dbReference type="EMBL" id="KAF7215115.1"/>
    </source>
</evidence>
<dbReference type="RefSeq" id="XP_015821122.1">
    <property type="nucleotide sequence ID" value="XM_015965636.2"/>
</dbReference>
<evidence type="ECO:0000256" key="7">
    <source>
        <dbReference type="ARBA" id="ARBA00023201"/>
    </source>
</evidence>
<dbReference type="GO" id="GO:0015382">
    <property type="term" value="F:sodium:sulfate symporter activity"/>
    <property type="evidence" value="ECO:0007669"/>
    <property type="project" value="Ensembl"/>
</dbReference>
<evidence type="ECO:0000256" key="9">
    <source>
        <dbReference type="SAM" id="Phobius"/>
    </source>
</evidence>
<proteinExistence type="inferred from homology"/>
<feature type="transmembrane region" description="Helical" evidence="9">
    <location>
        <begin position="518"/>
        <end position="536"/>
    </location>
</feature>
<dbReference type="InterPro" id="IPR031312">
    <property type="entry name" value="Na/sul_symport_CS"/>
</dbReference>
<feature type="transmembrane region" description="Helical" evidence="9">
    <location>
        <begin position="144"/>
        <end position="162"/>
    </location>
</feature>
<keyword evidence="4 9" id="KW-0812">Transmembrane</keyword>
<evidence type="ECO:0000313" key="12">
    <source>
        <dbReference type="Proteomes" id="UP000694548"/>
    </source>
</evidence>
<feature type="transmembrane region" description="Helical" evidence="9">
    <location>
        <begin position="301"/>
        <end position="326"/>
    </location>
</feature>
<evidence type="ECO:0000256" key="6">
    <source>
        <dbReference type="ARBA" id="ARBA00023136"/>
    </source>
</evidence>
<dbReference type="Ensembl" id="ENSNFUT00015028271.1">
    <property type="protein sequence ID" value="ENSNFUP00015027061.1"/>
    <property type="gene ID" value="ENSNFUG00015012971.1"/>
</dbReference>
<dbReference type="EMBL" id="JAAVVJ010000009">
    <property type="protein sequence ID" value="KAF7215115.1"/>
    <property type="molecule type" value="Genomic_DNA"/>
</dbReference>
<feature type="transmembrane region" description="Helical" evidence="9">
    <location>
        <begin position="410"/>
        <end position="429"/>
    </location>
</feature>